<dbReference type="RefSeq" id="WP_154780571.1">
    <property type="nucleotide sequence ID" value="NZ_WMBC01000009.1"/>
</dbReference>
<accession>A0A844GMN2</accession>
<dbReference type="Proteomes" id="UP000437824">
    <property type="component" value="Unassembled WGS sequence"/>
</dbReference>
<evidence type="ECO:0000313" key="3">
    <source>
        <dbReference type="EMBL" id="MTD61838.1"/>
    </source>
</evidence>
<dbReference type="PANTHER" id="PTHR30486:SF6">
    <property type="entry name" value="TYPE IV PILUS RETRACTATION ATPASE PILT"/>
    <property type="match status" value="1"/>
</dbReference>
<comment type="similarity">
    <text evidence="1">Belongs to the GSP E family.</text>
</comment>
<dbReference type="GO" id="GO:0016887">
    <property type="term" value="F:ATP hydrolysis activity"/>
    <property type="evidence" value="ECO:0007669"/>
    <property type="project" value="InterPro"/>
</dbReference>
<dbReference type="InterPro" id="IPR001482">
    <property type="entry name" value="T2SS/T4SS_dom"/>
</dbReference>
<organism evidence="3 4">
    <name type="scientific">Blautia luti DSM 14534 = JCM 17040</name>
    <dbReference type="NCBI Taxonomy" id="649762"/>
    <lineage>
        <taxon>Bacteria</taxon>
        <taxon>Bacillati</taxon>
        <taxon>Bacillota</taxon>
        <taxon>Clostridia</taxon>
        <taxon>Lachnospirales</taxon>
        <taxon>Lachnospiraceae</taxon>
        <taxon>Blautia</taxon>
    </lineage>
</organism>
<reference evidence="3 4" key="1">
    <citation type="submission" date="2019-11" db="EMBL/GenBank/DDBJ databases">
        <title>Draft genome sequence of Blautia luti DSM 14534T, isolated from human stool.</title>
        <authorList>
            <person name="Ortiz R."/>
            <person name="Melis-Arcos F."/>
            <person name="Covarrubias P."/>
            <person name="Cardenas J.P."/>
            <person name="Perez-Donoso J."/>
            <person name="Almonacid D."/>
        </authorList>
    </citation>
    <scope>NUCLEOTIDE SEQUENCE [LARGE SCALE GENOMIC DNA]</scope>
    <source>
        <strain evidence="3 4">DSM 14534</strain>
    </source>
</reference>
<dbReference type="EMBL" id="WMBC01000009">
    <property type="protein sequence ID" value="MTD61838.1"/>
    <property type="molecule type" value="Genomic_DNA"/>
</dbReference>
<evidence type="ECO:0000259" key="2">
    <source>
        <dbReference type="Pfam" id="PF00437"/>
    </source>
</evidence>
<dbReference type="InterPro" id="IPR027417">
    <property type="entry name" value="P-loop_NTPase"/>
</dbReference>
<evidence type="ECO:0000313" key="4">
    <source>
        <dbReference type="Proteomes" id="UP000437824"/>
    </source>
</evidence>
<dbReference type="AlphaFoldDB" id="A0A844GMN2"/>
<protein>
    <submittedName>
        <fullName evidence="3">CpaF family protein</fullName>
    </submittedName>
</protein>
<dbReference type="InterPro" id="IPR050921">
    <property type="entry name" value="T4SS_GSP_E_ATPase"/>
</dbReference>
<dbReference type="PANTHER" id="PTHR30486">
    <property type="entry name" value="TWITCHING MOTILITY PROTEIN PILT"/>
    <property type="match status" value="1"/>
</dbReference>
<comment type="caution">
    <text evidence="3">The sequence shown here is derived from an EMBL/GenBank/DDBJ whole genome shotgun (WGS) entry which is preliminary data.</text>
</comment>
<proteinExistence type="inferred from homology"/>
<dbReference type="Gene3D" id="3.30.450.380">
    <property type="match status" value="1"/>
</dbReference>
<sequence>MNNETFRILRQMLMEQLDLSRELTDKEILEQIDELLLDQGQEVHIALKDKVILRQELFYSVRKLDVLQELVEDESVTEIMVNGPETIFIERNGKLMRWHKSFTSREKLEDVIQQIVGKCNRVVNESMPIVDARLDNGARVNAVVYPVALNGPILTIRRFPEHPITMEKLIELGSITQECAQFLQKLVNARYSMVIGGGTGSGKTTFLAALSEYIPRDERLITIEDNAELRIRGIENLVRLEAKMANMAGAPAVTIRDLIRSALRMRPDRIIVGEVRGGEAMDMLQALNTGHEGSLSTAHANSAEDMLSRLETMVLMGVELPLEAIRRQIASGVDILVHLGRMRDRSRKVLEVTEVCGFEDGQIRIRPLYQWQEGKGLVKTAPLLHMEKLERAGIEL</sequence>
<dbReference type="SUPFAM" id="SSF52540">
    <property type="entry name" value="P-loop containing nucleoside triphosphate hydrolases"/>
    <property type="match status" value="1"/>
</dbReference>
<dbReference type="CDD" id="cd01130">
    <property type="entry name" value="VirB11-like_ATPase"/>
    <property type="match status" value="1"/>
</dbReference>
<gene>
    <name evidence="3" type="ORF">GKZ57_11385</name>
</gene>
<dbReference type="Gene3D" id="3.40.50.300">
    <property type="entry name" value="P-loop containing nucleotide triphosphate hydrolases"/>
    <property type="match status" value="1"/>
</dbReference>
<name>A0A844GMN2_9FIRM</name>
<feature type="domain" description="Bacterial type II secretion system protein E" evidence="2">
    <location>
        <begin position="65"/>
        <end position="341"/>
    </location>
</feature>
<evidence type="ECO:0000256" key="1">
    <source>
        <dbReference type="ARBA" id="ARBA00006611"/>
    </source>
</evidence>
<dbReference type="Pfam" id="PF00437">
    <property type="entry name" value="T2SSE"/>
    <property type="match status" value="1"/>
</dbReference>